<reference evidence="2" key="1">
    <citation type="submission" date="2021-03" db="EMBL/GenBank/DDBJ databases">
        <authorList>
            <person name="Tagirdzhanova G."/>
        </authorList>
    </citation>
    <scope>NUCLEOTIDE SEQUENCE</scope>
</reference>
<dbReference type="Proteomes" id="UP000664534">
    <property type="component" value="Unassembled WGS sequence"/>
</dbReference>
<feature type="region of interest" description="Disordered" evidence="1">
    <location>
        <begin position="805"/>
        <end position="824"/>
    </location>
</feature>
<proteinExistence type="predicted"/>
<feature type="compositionally biased region" description="Polar residues" evidence="1">
    <location>
        <begin position="671"/>
        <end position="690"/>
    </location>
</feature>
<evidence type="ECO:0000313" key="2">
    <source>
        <dbReference type="EMBL" id="CAF9919474.1"/>
    </source>
</evidence>
<feature type="compositionally biased region" description="Polar residues" evidence="1">
    <location>
        <begin position="137"/>
        <end position="153"/>
    </location>
</feature>
<name>A0A8H3F7N3_9LECA</name>
<dbReference type="AlphaFoldDB" id="A0A8H3F7N3"/>
<feature type="compositionally biased region" description="Basic and acidic residues" evidence="1">
    <location>
        <begin position="563"/>
        <end position="578"/>
    </location>
</feature>
<feature type="region of interest" description="Disordered" evidence="1">
    <location>
        <begin position="442"/>
        <end position="578"/>
    </location>
</feature>
<feature type="region of interest" description="Disordered" evidence="1">
    <location>
        <begin position="238"/>
        <end position="268"/>
    </location>
</feature>
<keyword evidence="3" id="KW-1185">Reference proteome</keyword>
<feature type="region of interest" description="Disordered" evidence="1">
    <location>
        <begin position="1"/>
        <end position="28"/>
    </location>
</feature>
<feature type="compositionally biased region" description="Pro residues" evidence="1">
    <location>
        <begin position="444"/>
        <end position="457"/>
    </location>
</feature>
<feature type="region of interest" description="Disordered" evidence="1">
    <location>
        <begin position="78"/>
        <end position="174"/>
    </location>
</feature>
<feature type="region of interest" description="Disordered" evidence="1">
    <location>
        <begin position="671"/>
        <end position="759"/>
    </location>
</feature>
<accession>A0A8H3F7N3</accession>
<feature type="compositionally biased region" description="Pro residues" evidence="1">
    <location>
        <begin position="484"/>
        <end position="494"/>
    </location>
</feature>
<feature type="region of interest" description="Disordered" evidence="1">
    <location>
        <begin position="615"/>
        <end position="641"/>
    </location>
</feature>
<comment type="caution">
    <text evidence="2">The sequence shown here is derived from an EMBL/GenBank/DDBJ whole genome shotgun (WGS) entry which is preliminary data.</text>
</comment>
<feature type="compositionally biased region" description="Basic residues" evidence="1">
    <location>
        <begin position="92"/>
        <end position="109"/>
    </location>
</feature>
<evidence type="ECO:0000313" key="3">
    <source>
        <dbReference type="Proteomes" id="UP000664534"/>
    </source>
</evidence>
<feature type="compositionally biased region" description="Polar residues" evidence="1">
    <location>
        <begin position="527"/>
        <end position="536"/>
    </location>
</feature>
<gene>
    <name evidence="2" type="ORF">IMSHALPRED_004632</name>
</gene>
<dbReference type="EMBL" id="CAJPDT010000023">
    <property type="protein sequence ID" value="CAF9919474.1"/>
    <property type="molecule type" value="Genomic_DNA"/>
</dbReference>
<organism evidence="2 3">
    <name type="scientific">Imshaugia aleurites</name>
    <dbReference type="NCBI Taxonomy" id="172621"/>
    <lineage>
        <taxon>Eukaryota</taxon>
        <taxon>Fungi</taxon>
        <taxon>Dikarya</taxon>
        <taxon>Ascomycota</taxon>
        <taxon>Pezizomycotina</taxon>
        <taxon>Lecanoromycetes</taxon>
        <taxon>OSLEUM clade</taxon>
        <taxon>Lecanoromycetidae</taxon>
        <taxon>Lecanorales</taxon>
        <taxon>Lecanorineae</taxon>
        <taxon>Parmeliaceae</taxon>
        <taxon>Imshaugia</taxon>
    </lineage>
</organism>
<dbReference type="OrthoDB" id="5400473at2759"/>
<evidence type="ECO:0000256" key="1">
    <source>
        <dbReference type="SAM" id="MobiDB-lite"/>
    </source>
</evidence>
<protein>
    <submittedName>
        <fullName evidence="2">Uncharacterized protein</fullName>
    </submittedName>
</protein>
<sequence>MDSNVHIDPATFTFPDPPKSSIDKDSSLITHPRRRFLKESTRLQPRSAGFNYNCELDQREILEARRLNRQLCEELIKGPPSATQDDKTPAEHRKHSLKTVFRSRSKRKSAKENQEMPVATHRTSDGRQYGHILSGQVYDSSSNASTYQVNTSRRPLGPHGSEGQRKQPTTSLGLAGDKETTIHRVNGMKEVIREPSPHRGSGEAELRLSPYRTAGFPDPGFESLGKRLLADRLMNENTAAGRNEPTRPKPLTEAATPQSSPRKSTIDDPLGLLRDISQILSRSETTTLTTGASQVALPETEHQPRVRDFAANGSTPFSRARAAVRRRSRSPVKITCKQAEAPVTPDASLHAVTDEGQPANPLGRSLNTIILSPVASKEPAQPPLAPPLLVTQEQLPGTKTSPVINYHSKAPSVVSAESTAEDIQSDASSGVVSNAQSAVFVKVPPQPGPAPLTPLPSLPEGLDHNAPATPRASQSSQRLASPENSPPKVPPPKSPARSYRLWPSVDSSPPKRAGSPIRMNAAHDPEQTTSQPSSPLRSKRRGISFPRSDHLPASMSNGTLDEVEQRKRERAENTREKKLRDLARMRSHKATIEEVEPVTRNVVNGEQYHEGVVELPSPTEPSHSAPFARDHRPQPSQVSNLSATTTLQYRDSSTLSQKLSPIIVVAEQEPISSVQRAPSQKSQCSRSSTDGHPRAFRTSGFYPVPPHLASPTLQGPEAESKVRPLSSHSLPVPRRAPHLSPLLRGPSHRSTHQPSTHEMSVLEERLCAMERKNVMLERAFLAVLNTSAAFGGSLGLNGMRGTNGDSSVDLSNGDNDRSSATSGTESLYAGLESLLALHSGSSNARWSTSSGS</sequence>